<comment type="caution">
    <text evidence="7">The sequence shown here is derived from an EMBL/GenBank/DDBJ whole genome shotgun (WGS) entry which is preliminary data.</text>
</comment>
<keyword evidence="2 4" id="KW-0328">Glycosyltransferase</keyword>
<evidence type="ECO:0000256" key="4">
    <source>
        <dbReference type="RuleBase" id="RU003718"/>
    </source>
</evidence>
<dbReference type="InterPro" id="IPR035595">
    <property type="entry name" value="UDP_glycos_trans_CS"/>
</dbReference>
<dbReference type="SUPFAM" id="SSF53756">
    <property type="entry name" value="UDP-Glycosyltransferase/glycogen phosphorylase"/>
    <property type="match status" value="1"/>
</dbReference>
<dbReference type="InterPro" id="IPR058980">
    <property type="entry name" value="Glyco_transf_N"/>
</dbReference>
<evidence type="ECO:0000256" key="1">
    <source>
        <dbReference type="ARBA" id="ARBA00009995"/>
    </source>
</evidence>
<evidence type="ECO:0000256" key="3">
    <source>
        <dbReference type="ARBA" id="ARBA00022679"/>
    </source>
</evidence>
<gene>
    <name evidence="7" type="ORF">RJ641_029703</name>
</gene>
<dbReference type="CDD" id="cd03784">
    <property type="entry name" value="GT1_Gtf-like"/>
    <property type="match status" value="1"/>
</dbReference>
<feature type="domain" description="Glycosyltransferase N-terminal" evidence="6">
    <location>
        <begin position="8"/>
        <end position="258"/>
    </location>
</feature>
<protein>
    <recommendedName>
        <fullName evidence="5">Glycosyltransferase</fullName>
        <ecNumber evidence="5">2.4.1.-</ecNumber>
    </recommendedName>
</protein>
<reference evidence="7 8" key="1">
    <citation type="submission" date="2023-12" db="EMBL/GenBank/DDBJ databases">
        <title>A high-quality genome assembly for Dillenia turbinata (Dilleniales).</title>
        <authorList>
            <person name="Chanderbali A."/>
        </authorList>
    </citation>
    <scope>NUCLEOTIDE SEQUENCE [LARGE SCALE GENOMIC DNA]</scope>
    <source>
        <strain evidence="7">LSX21</strain>
        <tissue evidence="7">Leaf</tissue>
    </source>
</reference>
<dbReference type="FunFam" id="3.40.50.2000:FF:000103">
    <property type="entry name" value="Glycosyltransferase"/>
    <property type="match status" value="1"/>
</dbReference>
<proteinExistence type="inferred from homology"/>
<dbReference type="Proteomes" id="UP001370490">
    <property type="component" value="Unassembled WGS sequence"/>
</dbReference>
<dbReference type="AlphaFoldDB" id="A0AAN8ZJR8"/>
<evidence type="ECO:0000313" key="7">
    <source>
        <dbReference type="EMBL" id="KAK6940172.1"/>
    </source>
</evidence>
<dbReference type="PROSITE" id="PS00375">
    <property type="entry name" value="UDPGT"/>
    <property type="match status" value="1"/>
</dbReference>
<dbReference type="PANTHER" id="PTHR48047">
    <property type="entry name" value="GLYCOSYLTRANSFERASE"/>
    <property type="match status" value="1"/>
</dbReference>
<name>A0AAN8ZJR8_9MAGN</name>
<dbReference type="EMBL" id="JBAMMX010000005">
    <property type="protein sequence ID" value="KAK6940172.1"/>
    <property type="molecule type" value="Genomic_DNA"/>
</dbReference>
<dbReference type="PANTHER" id="PTHR48047:SF107">
    <property type="entry name" value="UDP-GLYCOSYLTRANSFERASE 92A1-LIKE"/>
    <property type="match status" value="1"/>
</dbReference>
<accession>A0AAN8ZJR8</accession>
<evidence type="ECO:0000256" key="5">
    <source>
        <dbReference type="RuleBase" id="RU362057"/>
    </source>
</evidence>
<sequence>MAEQREHIVMLPLMAQGHVIPFLALARNIQQHTDFSISICSTPLNIHYLRSALNSSNNSDLNNSNNIINLIELPFNSIDHGLPPNTENTDVVPLTQLIKLFHSTTSLENPLRDFISKFISQHGRPPLCIISDVFLGWAVDVAESFGIIPVTFSTGGAYGTAAYVSIWQNLPHTETDSDEFNAPGFPDSCFFHKTQLHKFVREADGADEWSKFFQPQISHSMRSSGWICNTAKEIEPSGLELLQNYIKLPVWCLGPLLPPKMLKDDISSNGFSFEQRTGKVPGISPEKCIEWLDSHAEHSVLFISFGSQNTITATQMMELALGLEASGKPFIWAIRPPFGFDIKGEFKPEWLPEGFEERVTATGKGLLVHKWAPQLEILCHRSTGAFLSHCGWNSVMESLSRGVPIIGWPLAAEQSYNSKMLEEEMGVCVELTRTLEGNLEAEQAKCVIQLVLGKSGKGMDMKRKAVLVGKQIREAVRVTNDGDKGSSLKAMDSFVEFIMSKRKEM</sequence>
<dbReference type="EC" id="2.4.1.-" evidence="5"/>
<evidence type="ECO:0000256" key="2">
    <source>
        <dbReference type="ARBA" id="ARBA00022676"/>
    </source>
</evidence>
<organism evidence="7 8">
    <name type="scientific">Dillenia turbinata</name>
    <dbReference type="NCBI Taxonomy" id="194707"/>
    <lineage>
        <taxon>Eukaryota</taxon>
        <taxon>Viridiplantae</taxon>
        <taxon>Streptophyta</taxon>
        <taxon>Embryophyta</taxon>
        <taxon>Tracheophyta</taxon>
        <taxon>Spermatophyta</taxon>
        <taxon>Magnoliopsida</taxon>
        <taxon>eudicotyledons</taxon>
        <taxon>Gunneridae</taxon>
        <taxon>Pentapetalae</taxon>
        <taxon>Dilleniales</taxon>
        <taxon>Dilleniaceae</taxon>
        <taxon>Dillenia</taxon>
    </lineage>
</organism>
<keyword evidence="8" id="KW-1185">Reference proteome</keyword>
<dbReference type="InterPro" id="IPR002213">
    <property type="entry name" value="UDP_glucos_trans"/>
</dbReference>
<keyword evidence="3 4" id="KW-0808">Transferase</keyword>
<evidence type="ECO:0000313" key="8">
    <source>
        <dbReference type="Proteomes" id="UP001370490"/>
    </source>
</evidence>
<comment type="similarity">
    <text evidence="1 4">Belongs to the UDP-glycosyltransferase family.</text>
</comment>
<dbReference type="FunFam" id="3.40.50.2000:FF:000064">
    <property type="entry name" value="Glycosyltransferase"/>
    <property type="match status" value="1"/>
</dbReference>
<dbReference type="GO" id="GO:0035251">
    <property type="term" value="F:UDP-glucosyltransferase activity"/>
    <property type="evidence" value="ECO:0007669"/>
    <property type="project" value="TreeGrafter"/>
</dbReference>
<dbReference type="Pfam" id="PF00201">
    <property type="entry name" value="UDPGT"/>
    <property type="match status" value="1"/>
</dbReference>
<dbReference type="Gene3D" id="3.40.50.2000">
    <property type="entry name" value="Glycogen Phosphorylase B"/>
    <property type="match status" value="2"/>
</dbReference>
<evidence type="ECO:0000259" key="6">
    <source>
        <dbReference type="Pfam" id="PF26168"/>
    </source>
</evidence>
<dbReference type="Pfam" id="PF26168">
    <property type="entry name" value="Glyco_transf_N"/>
    <property type="match status" value="1"/>
</dbReference>